<keyword evidence="4" id="KW-0813">Transport</keyword>
<dbReference type="InterPro" id="IPR002379">
    <property type="entry name" value="ATPase_proteolipid_c-like_dom"/>
</dbReference>
<dbReference type="Proteomes" id="UP001279410">
    <property type="component" value="Unassembled WGS sequence"/>
</dbReference>
<keyword evidence="10" id="KW-0805">Transcription regulation</keyword>
<keyword evidence="6" id="KW-0138">CF(0)</keyword>
<keyword evidence="16" id="KW-0804">Transcription</keyword>
<feature type="compositionally biased region" description="Low complexity" evidence="22">
    <location>
        <begin position="240"/>
        <end position="249"/>
    </location>
</feature>
<gene>
    <name evidence="25" type="ORF">AKAME5_001885500</name>
</gene>
<dbReference type="GO" id="GO:0045259">
    <property type="term" value="C:proton-transporting ATP synthase complex"/>
    <property type="evidence" value="ECO:0007669"/>
    <property type="project" value="UniProtKB-KW"/>
</dbReference>
<dbReference type="AlphaFoldDB" id="A0AAD3N6G1"/>
<evidence type="ECO:0000256" key="5">
    <source>
        <dbReference type="ARBA" id="ARBA00022481"/>
    </source>
</evidence>
<sequence length="429" mass="44794">MYACAKFVSTPALVRAGSRALYRPLSASVLSRPEIKSESSVAVMPQSPLTQVTLRGFQTSAISRDIDTAAKFIGAGAATVGVAGSGAGIGTVFGSLIIGYARNPSLKQQLFSYAILGFALSEAMGLFCLMLVRPVTVVPNVPGIPGPPSPQPQPQAQPQPQPAQSEAKLKLKATLSQQLPQVTNGDGGEIQSSAVTHTAAPASPAPTPTPTPAPTAVLTPAPAPHLPTTEEPSPHSLQQPATSTTETPASPVPPAQNPPSTGGRRRRTTSEDPDEKRRKFLERNRAAASRCRQKRKVWVQSLEKKAEDLSSMNGQLQNEVTLLRNEVAQLKQLLLAHKDCPVTAMQKKSGYHISDKDESCEEMSVPGSPQNEAIQHSSVSTSNGVSSSSTTPAVSAPSNAAAAAAAANTSNQSTEESQPRRGATQPSGS</sequence>
<evidence type="ECO:0000256" key="15">
    <source>
        <dbReference type="ARBA" id="ARBA00023136"/>
    </source>
</evidence>
<keyword evidence="15 23" id="KW-0472">Membrane</keyword>
<evidence type="ECO:0000313" key="26">
    <source>
        <dbReference type="Proteomes" id="UP001279410"/>
    </source>
</evidence>
<dbReference type="InterPro" id="IPR004827">
    <property type="entry name" value="bZIP"/>
</dbReference>
<evidence type="ECO:0000256" key="8">
    <source>
        <dbReference type="ARBA" id="ARBA00022781"/>
    </source>
</evidence>
<dbReference type="CDD" id="cd14687">
    <property type="entry name" value="bZIP_ATF2"/>
    <property type="match status" value="1"/>
</dbReference>
<organism evidence="25 26">
    <name type="scientific">Lates japonicus</name>
    <name type="common">Japanese lates</name>
    <dbReference type="NCBI Taxonomy" id="270547"/>
    <lineage>
        <taxon>Eukaryota</taxon>
        <taxon>Metazoa</taxon>
        <taxon>Chordata</taxon>
        <taxon>Craniata</taxon>
        <taxon>Vertebrata</taxon>
        <taxon>Euteleostomi</taxon>
        <taxon>Actinopterygii</taxon>
        <taxon>Neopterygii</taxon>
        <taxon>Teleostei</taxon>
        <taxon>Neoteleostei</taxon>
        <taxon>Acanthomorphata</taxon>
        <taxon>Carangaria</taxon>
        <taxon>Carangaria incertae sedis</taxon>
        <taxon>Centropomidae</taxon>
        <taxon>Lates</taxon>
    </lineage>
</organism>
<keyword evidence="7 23" id="KW-0812">Transmembrane</keyword>
<protein>
    <recommendedName>
        <fullName evidence="19">ATP synthase lipid-binding protein</fullName>
    </recommendedName>
    <alternativeName>
        <fullName evidence="20">ATPase protein 9</fullName>
    </alternativeName>
    <alternativeName>
        <fullName evidence="18">ATPase subunit c</fullName>
    </alternativeName>
</protein>
<dbReference type="GO" id="GO:0003700">
    <property type="term" value="F:DNA-binding transcription factor activity"/>
    <property type="evidence" value="ECO:0007669"/>
    <property type="project" value="InterPro"/>
</dbReference>
<evidence type="ECO:0000256" key="19">
    <source>
        <dbReference type="ARBA" id="ARBA00032304"/>
    </source>
</evidence>
<evidence type="ECO:0000256" key="12">
    <source>
        <dbReference type="ARBA" id="ARBA00023121"/>
    </source>
</evidence>
<evidence type="ECO:0000256" key="3">
    <source>
        <dbReference type="ARBA" id="ARBA00006704"/>
    </source>
</evidence>
<dbReference type="GO" id="GO:0015986">
    <property type="term" value="P:proton motive force-driven ATP synthesis"/>
    <property type="evidence" value="ECO:0007669"/>
    <property type="project" value="InterPro"/>
</dbReference>
<dbReference type="Gene3D" id="1.20.20.10">
    <property type="entry name" value="F1F0 ATP synthase subunit C"/>
    <property type="match status" value="1"/>
</dbReference>
<dbReference type="Pfam" id="PF00170">
    <property type="entry name" value="bZIP_1"/>
    <property type="match status" value="1"/>
</dbReference>
<dbReference type="SMART" id="SM00338">
    <property type="entry name" value="BRLZ"/>
    <property type="match status" value="1"/>
</dbReference>
<feature type="compositionally biased region" description="Pro residues" evidence="22">
    <location>
        <begin position="203"/>
        <end position="213"/>
    </location>
</feature>
<dbReference type="GO" id="GO:0033177">
    <property type="term" value="C:proton-transporting two-sector ATPase complex, proton-transporting domain"/>
    <property type="evidence" value="ECO:0007669"/>
    <property type="project" value="InterPro"/>
</dbReference>
<feature type="compositionally biased region" description="Pro residues" evidence="22">
    <location>
        <begin position="143"/>
        <end position="161"/>
    </location>
</feature>
<evidence type="ECO:0000256" key="13">
    <source>
        <dbReference type="ARBA" id="ARBA00023125"/>
    </source>
</evidence>
<evidence type="ECO:0000256" key="7">
    <source>
        <dbReference type="ARBA" id="ARBA00022692"/>
    </source>
</evidence>
<evidence type="ECO:0000256" key="18">
    <source>
        <dbReference type="ARBA" id="ARBA00029852"/>
    </source>
</evidence>
<keyword evidence="9 23" id="KW-1133">Transmembrane helix</keyword>
<comment type="similarity">
    <text evidence="3">Belongs to the ATPase C chain family.</text>
</comment>
<evidence type="ECO:0000256" key="16">
    <source>
        <dbReference type="ARBA" id="ARBA00023163"/>
    </source>
</evidence>
<feature type="transmembrane region" description="Helical" evidence="23">
    <location>
        <begin position="110"/>
        <end position="132"/>
    </location>
</feature>
<evidence type="ECO:0000256" key="9">
    <source>
        <dbReference type="ARBA" id="ARBA00022989"/>
    </source>
</evidence>
<dbReference type="SUPFAM" id="SSF57959">
    <property type="entry name" value="Leucine zipper domain"/>
    <property type="match status" value="1"/>
</dbReference>
<dbReference type="PROSITE" id="PS00605">
    <property type="entry name" value="ATPASE_C"/>
    <property type="match status" value="1"/>
</dbReference>
<dbReference type="GO" id="GO:0008289">
    <property type="term" value="F:lipid binding"/>
    <property type="evidence" value="ECO:0007669"/>
    <property type="project" value="UniProtKB-KW"/>
</dbReference>
<dbReference type="InterPro" id="IPR051027">
    <property type="entry name" value="bZIP_transcription_factors"/>
</dbReference>
<keyword evidence="5" id="KW-0488">Methylation</keyword>
<keyword evidence="26" id="KW-1185">Reference proteome</keyword>
<dbReference type="GO" id="GO:0031966">
    <property type="term" value="C:mitochondrial membrane"/>
    <property type="evidence" value="ECO:0007669"/>
    <property type="project" value="UniProtKB-SubCell"/>
</dbReference>
<keyword evidence="17" id="KW-0539">Nucleus</keyword>
<keyword evidence="14" id="KW-0496">Mitochondrion</keyword>
<evidence type="ECO:0000256" key="1">
    <source>
        <dbReference type="ARBA" id="ARBA00004123"/>
    </source>
</evidence>
<dbReference type="CDD" id="cd18182">
    <property type="entry name" value="ATP-synt_Fo_c_ATP5G3"/>
    <property type="match status" value="1"/>
</dbReference>
<dbReference type="FunFam" id="1.20.5.170:FF:000010">
    <property type="entry name" value="Cyclic AMP-dependent transcription factor ATF-2"/>
    <property type="match status" value="1"/>
</dbReference>
<feature type="compositionally biased region" description="Low complexity" evidence="22">
    <location>
        <begin position="214"/>
        <end position="231"/>
    </location>
</feature>
<evidence type="ECO:0000259" key="24">
    <source>
        <dbReference type="PROSITE" id="PS50217"/>
    </source>
</evidence>
<reference evidence="25" key="1">
    <citation type="submission" date="2022-08" db="EMBL/GenBank/DDBJ databases">
        <title>Genome sequencing of akame (Lates japonicus).</title>
        <authorList>
            <person name="Hashiguchi Y."/>
            <person name="Takahashi H."/>
        </authorList>
    </citation>
    <scope>NUCLEOTIDE SEQUENCE</scope>
    <source>
        <strain evidence="25">Kochi</strain>
    </source>
</reference>
<evidence type="ECO:0000256" key="4">
    <source>
        <dbReference type="ARBA" id="ARBA00022448"/>
    </source>
</evidence>
<feature type="compositionally biased region" description="Basic and acidic residues" evidence="22">
    <location>
        <begin position="268"/>
        <end position="285"/>
    </location>
</feature>
<dbReference type="GO" id="GO:0003677">
    <property type="term" value="F:DNA binding"/>
    <property type="evidence" value="ECO:0007669"/>
    <property type="project" value="UniProtKB-KW"/>
</dbReference>
<evidence type="ECO:0000313" key="25">
    <source>
        <dbReference type="EMBL" id="GLD67513.1"/>
    </source>
</evidence>
<feature type="compositionally biased region" description="Polar residues" evidence="22">
    <location>
        <begin position="367"/>
        <end position="376"/>
    </location>
</feature>
<keyword evidence="21" id="KW-0175">Coiled coil</keyword>
<dbReference type="Pfam" id="PF00137">
    <property type="entry name" value="ATP-synt_C"/>
    <property type="match status" value="1"/>
</dbReference>
<dbReference type="EMBL" id="BRZM01000113">
    <property type="protein sequence ID" value="GLD67513.1"/>
    <property type="molecule type" value="Genomic_DNA"/>
</dbReference>
<dbReference type="PROSITE" id="PS50217">
    <property type="entry name" value="BZIP"/>
    <property type="match status" value="1"/>
</dbReference>
<dbReference type="PROSITE" id="PS00036">
    <property type="entry name" value="BZIP_BASIC"/>
    <property type="match status" value="1"/>
</dbReference>
<name>A0AAD3N6G1_LATJO</name>
<evidence type="ECO:0000256" key="11">
    <source>
        <dbReference type="ARBA" id="ARBA00023065"/>
    </source>
</evidence>
<evidence type="ECO:0000256" key="20">
    <source>
        <dbReference type="ARBA" id="ARBA00033111"/>
    </source>
</evidence>
<comment type="caution">
    <text evidence="25">The sequence shown here is derived from an EMBL/GenBank/DDBJ whole genome shotgun (WGS) entry which is preliminary data.</text>
</comment>
<keyword evidence="8" id="KW-0375">Hydrogen ion transport</keyword>
<dbReference type="InterPro" id="IPR020537">
    <property type="entry name" value="ATP_synth_F0_csu_DDCD_BS"/>
</dbReference>
<evidence type="ECO:0000256" key="23">
    <source>
        <dbReference type="SAM" id="Phobius"/>
    </source>
</evidence>
<dbReference type="SUPFAM" id="SSF81333">
    <property type="entry name" value="F1F0 ATP synthase subunit C"/>
    <property type="match status" value="1"/>
</dbReference>
<evidence type="ECO:0000256" key="10">
    <source>
        <dbReference type="ARBA" id="ARBA00023015"/>
    </source>
</evidence>
<dbReference type="GO" id="GO:0005634">
    <property type="term" value="C:nucleus"/>
    <property type="evidence" value="ECO:0007669"/>
    <property type="project" value="UniProtKB-SubCell"/>
</dbReference>
<evidence type="ECO:0000256" key="17">
    <source>
        <dbReference type="ARBA" id="ARBA00023242"/>
    </source>
</evidence>
<feature type="domain" description="BZIP" evidence="24">
    <location>
        <begin position="274"/>
        <end position="337"/>
    </location>
</feature>
<proteinExistence type="inferred from homology"/>
<dbReference type="InterPro" id="IPR046347">
    <property type="entry name" value="bZIP_sf"/>
</dbReference>
<dbReference type="InterPro" id="IPR000454">
    <property type="entry name" value="ATP_synth_F0_csu"/>
</dbReference>
<evidence type="ECO:0000256" key="14">
    <source>
        <dbReference type="ARBA" id="ARBA00023128"/>
    </source>
</evidence>
<feature type="coiled-coil region" evidence="21">
    <location>
        <begin position="299"/>
        <end position="333"/>
    </location>
</feature>
<feature type="region of interest" description="Disordered" evidence="22">
    <location>
        <begin position="353"/>
        <end position="429"/>
    </location>
</feature>
<feature type="compositionally biased region" description="Low complexity" evidence="22">
    <location>
        <begin position="377"/>
        <end position="411"/>
    </location>
</feature>
<dbReference type="Gene3D" id="1.20.5.170">
    <property type="match status" value="1"/>
</dbReference>
<keyword evidence="11" id="KW-0406">Ion transport</keyword>
<dbReference type="FunFam" id="1.20.20.10:FF:000003">
    <property type="entry name" value="Atp synthase f complex subunit mitochondrial"/>
    <property type="match status" value="1"/>
</dbReference>
<dbReference type="GO" id="GO:0015078">
    <property type="term" value="F:proton transmembrane transporter activity"/>
    <property type="evidence" value="ECO:0007669"/>
    <property type="project" value="InterPro"/>
</dbReference>
<dbReference type="PRINTS" id="PR00124">
    <property type="entry name" value="ATPASEC"/>
</dbReference>
<evidence type="ECO:0000256" key="21">
    <source>
        <dbReference type="SAM" id="Coils"/>
    </source>
</evidence>
<keyword evidence="12" id="KW-0446">Lipid-binding</keyword>
<evidence type="ECO:0000256" key="6">
    <source>
        <dbReference type="ARBA" id="ARBA00022547"/>
    </source>
</evidence>
<comment type="subcellular location">
    <subcellularLocation>
        <location evidence="2">Mitochondrion membrane</location>
        <topology evidence="2">Multi-pass membrane protein</topology>
    </subcellularLocation>
    <subcellularLocation>
        <location evidence="1">Nucleus</location>
    </subcellularLocation>
</comment>
<feature type="region of interest" description="Disordered" evidence="22">
    <location>
        <begin position="143"/>
        <end position="168"/>
    </location>
</feature>
<dbReference type="InterPro" id="IPR035921">
    <property type="entry name" value="F/V-ATP_Csub_sf"/>
</dbReference>
<dbReference type="PANTHER" id="PTHR19304">
    <property type="entry name" value="CYCLIC-AMP RESPONSE ELEMENT BINDING PROTEIN"/>
    <property type="match status" value="1"/>
</dbReference>
<evidence type="ECO:0000256" key="22">
    <source>
        <dbReference type="SAM" id="MobiDB-lite"/>
    </source>
</evidence>
<accession>A0AAD3N6G1</accession>
<dbReference type="HAMAP" id="MF_01396">
    <property type="entry name" value="ATP_synth_c_bact"/>
    <property type="match status" value="1"/>
</dbReference>
<dbReference type="InterPro" id="IPR038662">
    <property type="entry name" value="ATP_synth_F0_csu_sf"/>
</dbReference>
<keyword evidence="13" id="KW-0238">DNA-binding</keyword>
<evidence type="ECO:0000256" key="2">
    <source>
        <dbReference type="ARBA" id="ARBA00004225"/>
    </source>
</evidence>
<feature type="region of interest" description="Disordered" evidence="22">
    <location>
        <begin position="197"/>
        <end position="290"/>
    </location>
</feature>
<feature type="transmembrane region" description="Helical" evidence="23">
    <location>
        <begin position="72"/>
        <end position="98"/>
    </location>
</feature>